<dbReference type="InterPro" id="IPR008919">
    <property type="entry name" value="Retrov_capsid_N"/>
</dbReference>
<keyword evidence="3" id="KW-1185">Reference proteome</keyword>
<feature type="non-terminal residue" evidence="2">
    <location>
        <position position="128"/>
    </location>
</feature>
<proteinExistence type="predicted"/>
<reference evidence="2 3" key="1">
    <citation type="submission" date="2014-04" db="EMBL/GenBank/DDBJ databases">
        <title>Genome evolution of avian class.</title>
        <authorList>
            <person name="Zhang G."/>
            <person name="Li C."/>
        </authorList>
    </citation>
    <scope>NUCLEOTIDE SEQUENCE [LARGE SCALE GENOMIC DNA]</scope>
    <source>
        <strain evidence="2">BGI_N335</strain>
    </source>
</reference>
<evidence type="ECO:0000313" key="2">
    <source>
        <dbReference type="EMBL" id="KFQ77829.1"/>
    </source>
</evidence>
<name>A0A091TNE5_PHALP</name>
<dbReference type="Proteomes" id="UP000053638">
    <property type="component" value="Unassembled WGS sequence"/>
</dbReference>
<accession>A0A091TNE5</accession>
<dbReference type="PANTHER" id="PTHR33166">
    <property type="entry name" value="GAG_P30 DOMAIN-CONTAINING PROTEIN"/>
    <property type="match status" value="1"/>
</dbReference>
<protein>
    <recommendedName>
        <fullName evidence="1">Core shell protein Gag P30 domain-containing protein</fullName>
    </recommendedName>
</protein>
<feature type="non-terminal residue" evidence="2">
    <location>
        <position position="1"/>
    </location>
</feature>
<dbReference type="InterPro" id="IPR003036">
    <property type="entry name" value="Gag_P30"/>
</dbReference>
<dbReference type="EMBL" id="KK458561">
    <property type="protein sequence ID" value="KFQ77829.1"/>
    <property type="molecule type" value="Genomic_DNA"/>
</dbReference>
<sequence length="128" mass="15060">VDQNFPSVNPEWDPNQPGPRAMLSRYQRWILYGVKNVMQKAINWSKMYEVRQELNEFPSAFMERLKTTARKYTNLDIERPEAAVQLTSIFMGQLAPDIRKKLQKLEGPESRDLGKMLKIAWAVYNNRE</sequence>
<evidence type="ECO:0000313" key="3">
    <source>
        <dbReference type="Proteomes" id="UP000053638"/>
    </source>
</evidence>
<dbReference type="Pfam" id="PF02093">
    <property type="entry name" value="Gag_p30"/>
    <property type="match status" value="1"/>
</dbReference>
<feature type="domain" description="Core shell protein Gag P30" evidence="1">
    <location>
        <begin position="1"/>
        <end position="125"/>
    </location>
</feature>
<dbReference type="Gene3D" id="1.10.375.10">
    <property type="entry name" value="Human Immunodeficiency Virus Type 1 Capsid Protein"/>
    <property type="match status" value="1"/>
</dbReference>
<dbReference type="AlphaFoldDB" id="A0A091TNE5"/>
<gene>
    <name evidence="2" type="ORF">N335_02192</name>
</gene>
<evidence type="ECO:0000259" key="1">
    <source>
        <dbReference type="Pfam" id="PF02093"/>
    </source>
</evidence>
<dbReference type="GO" id="GO:0019068">
    <property type="term" value="P:virion assembly"/>
    <property type="evidence" value="ECO:0007669"/>
    <property type="project" value="InterPro"/>
</dbReference>
<dbReference type="InterPro" id="IPR050462">
    <property type="entry name" value="Retroviral_Gag-Pol_poly"/>
</dbReference>
<dbReference type="PhylomeDB" id="A0A091TNE5"/>
<organism evidence="2 3">
    <name type="scientific">Phaethon lepturus</name>
    <name type="common">White-tailed tropicbird</name>
    <dbReference type="NCBI Taxonomy" id="97097"/>
    <lineage>
        <taxon>Eukaryota</taxon>
        <taxon>Metazoa</taxon>
        <taxon>Chordata</taxon>
        <taxon>Craniata</taxon>
        <taxon>Vertebrata</taxon>
        <taxon>Euteleostomi</taxon>
        <taxon>Archelosauria</taxon>
        <taxon>Archosauria</taxon>
        <taxon>Dinosauria</taxon>
        <taxon>Saurischia</taxon>
        <taxon>Theropoda</taxon>
        <taxon>Coelurosauria</taxon>
        <taxon>Aves</taxon>
        <taxon>Neognathae</taxon>
        <taxon>Neoaves</taxon>
        <taxon>Phaethontimorphae</taxon>
        <taxon>Phaethontiformes</taxon>
        <taxon>Phaethontidae</taxon>
        <taxon>Phaethon</taxon>
    </lineage>
</organism>